<dbReference type="GO" id="GO:0046872">
    <property type="term" value="F:metal ion binding"/>
    <property type="evidence" value="ECO:0007669"/>
    <property type="project" value="InterPro"/>
</dbReference>
<evidence type="ECO:0000256" key="2">
    <source>
        <dbReference type="ARBA" id="ARBA00022741"/>
    </source>
</evidence>
<keyword evidence="3 4" id="KW-0067">ATP-binding</keyword>
<keyword evidence="1" id="KW-0436">Ligase</keyword>
<dbReference type="PROSITE" id="PS50975">
    <property type="entry name" value="ATP_GRASP"/>
    <property type="match status" value="1"/>
</dbReference>
<dbReference type="GO" id="GO:0005524">
    <property type="term" value="F:ATP binding"/>
    <property type="evidence" value="ECO:0007669"/>
    <property type="project" value="UniProtKB-UniRule"/>
</dbReference>
<gene>
    <name evidence="7" type="ORF">FNK824_LOCUS16238</name>
    <name evidence="6" type="ORF">SEV965_LOCUS11702</name>
</gene>
<proteinExistence type="predicted"/>
<dbReference type="SUPFAM" id="SSF56059">
    <property type="entry name" value="Glutathione synthetase ATP-binding domain-like"/>
    <property type="match status" value="1"/>
</dbReference>
<dbReference type="GO" id="GO:0016874">
    <property type="term" value="F:ligase activity"/>
    <property type="evidence" value="ECO:0007669"/>
    <property type="project" value="UniProtKB-KW"/>
</dbReference>
<keyword evidence="2 4" id="KW-0547">Nucleotide-binding</keyword>
<protein>
    <recommendedName>
        <fullName evidence="5">ATP-grasp domain-containing protein</fullName>
    </recommendedName>
</protein>
<dbReference type="Proteomes" id="UP000663874">
    <property type="component" value="Unassembled WGS sequence"/>
</dbReference>
<dbReference type="PANTHER" id="PTHR43585:SF2">
    <property type="entry name" value="ATP-GRASP ENZYME FSQD"/>
    <property type="match status" value="1"/>
</dbReference>
<organism evidence="6 8">
    <name type="scientific">Rotaria sordida</name>
    <dbReference type="NCBI Taxonomy" id="392033"/>
    <lineage>
        <taxon>Eukaryota</taxon>
        <taxon>Metazoa</taxon>
        <taxon>Spiralia</taxon>
        <taxon>Gnathifera</taxon>
        <taxon>Rotifera</taxon>
        <taxon>Eurotatoria</taxon>
        <taxon>Bdelloidea</taxon>
        <taxon>Philodinida</taxon>
        <taxon>Philodinidae</taxon>
        <taxon>Rotaria</taxon>
    </lineage>
</organism>
<evidence type="ECO:0000256" key="3">
    <source>
        <dbReference type="ARBA" id="ARBA00022840"/>
    </source>
</evidence>
<dbReference type="Pfam" id="PF13535">
    <property type="entry name" value="ATP-grasp_4"/>
    <property type="match status" value="1"/>
</dbReference>
<dbReference type="EMBL" id="CAJOBE010002437">
    <property type="protein sequence ID" value="CAF3822379.1"/>
    <property type="molecule type" value="Genomic_DNA"/>
</dbReference>
<dbReference type="InterPro" id="IPR011761">
    <property type="entry name" value="ATP-grasp"/>
</dbReference>
<evidence type="ECO:0000259" key="5">
    <source>
        <dbReference type="PROSITE" id="PS50975"/>
    </source>
</evidence>
<evidence type="ECO:0000256" key="4">
    <source>
        <dbReference type="PROSITE-ProRule" id="PRU00409"/>
    </source>
</evidence>
<reference evidence="6" key="1">
    <citation type="submission" date="2021-02" db="EMBL/GenBank/DDBJ databases">
        <authorList>
            <person name="Nowell W R."/>
        </authorList>
    </citation>
    <scope>NUCLEOTIDE SEQUENCE</scope>
</reference>
<accession>A0A814I6R0</accession>
<sequence>MDNERTINSVSTADNEYSTGSKYIVIPQQSDYTSKLLLGLSKRPSIQLCHHGEFGQLNSPIKESDKLYLSSDTLFPLIQSKLTNSQSKIIETFRNKFLFRELLKYRFVDYFYDTTDLSELSQYKFNFTKCGKYIIKPCTGFMGAGVRIIDRHTNLHEVCQALENELKTFSKHYPNVFSSKFLIEEYIESPNEYAVDIYYDNQGLPVVINIYCHPDAKRKEYLQMLYYTSAEIFELLYDKILDFFTQLNDRLHLTSFPIHAEFKMDSSNQLFPLEFNPARFGGMGLADLTYYSFHFHAVQAFFRNEKPDWKEIWEKNPKKIFCWILGYNAADKNITLYEPDHELFKQLLPHHVCLLNYEELDYQTSPAFAIVYLSTENKEDIQSILDIEFNDCFVLKREKVKVKSRSKLCEIL</sequence>
<dbReference type="Proteomes" id="UP000663889">
    <property type="component" value="Unassembled WGS sequence"/>
</dbReference>
<dbReference type="Gene3D" id="3.30.470.20">
    <property type="entry name" value="ATP-grasp fold, B domain"/>
    <property type="match status" value="1"/>
</dbReference>
<name>A0A814I6R0_9BILA</name>
<dbReference type="InterPro" id="IPR052032">
    <property type="entry name" value="ATP-dep_AA_Ligase"/>
</dbReference>
<dbReference type="EMBL" id="CAJNOU010000511">
    <property type="protein sequence ID" value="CAF1019070.1"/>
    <property type="molecule type" value="Genomic_DNA"/>
</dbReference>
<dbReference type="AlphaFoldDB" id="A0A814I6R0"/>
<evidence type="ECO:0000256" key="1">
    <source>
        <dbReference type="ARBA" id="ARBA00022598"/>
    </source>
</evidence>
<evidence type="ECO:0000313" key="6">
    <source>
        <dbReference type="EMBL" id="CAF1019070.1"/>
    </source>
</evidence>
<feature type="domain" description="ATP-grasp" evidence="5">
    <location>
        <begin position="104"/>
        <end position="302"/>
    </location>
</feature>
<comment type="caution">
    <text evidence="6">The sequence shown here is derived from an EMBL/GenBank/DDBJ whole genome shotgun (WGS) entry which is preliminary data.</text>
</comment>
<evidence type="ECO:0000313" key="8">
    <source>
        <dbReference type="Proteomes" id="UP000663889"/>
    </source>
</evidence>
<evidence type="ECO:0000313" key="7">
    <source>
        <dbReference type="EMBL" id="CAF3822379.1"/>
    </source>
</evidence>
<dbReference type="PANTHER" id="PTHR43585">
    <property type="entry name" value="FUMIPYRROLE BIOSYNTHESIS PROTEIN C"/>
    <property type="match status" value="1"/>
</dbReference>